<dbReference type="GO" id="GO:0031012">
    <property type="term" value="C:extracellular matrix"/>
    <property type="evidence" value="ECO:0007669"/>
    <property type="project" value="TreeGrafter"/>
</dbReference>
<organism evidence="11 12">
    <name type="scientific">Caerostris extrusa</name>
    <name type="common">Bark spider</name>
    <name type="synonym">Caerostris bankana</name>
    <dbReference type="NCBI Taxonomy" id="172846"/>
    <lineage>
        <taxon>Eukaryota</taxon>
        <taxon>Metazoa</taxon>
        <taxon>Ecdysozoa</taxon>
        <taxon>Arthropoda</taxon>
        <taxon>Chelicerata</taxon>
        <taxon>Arachnida</taxon>
        <taxon>Araneae</taxon>
        <taxon>Araneomorphae</taxon>
        <taxon>Entelegynae</taxon>
        <taxon>Araneoidea</taxon>
        <taxon>Araneidae</taxon>
        <taxon>Caerostris</taxon>
    </lineage>
</organism>
<evidence type="ECO:0000256" key="3">
    <source>
        <dbReference type="ARBA" id="ARBA00022530"/>
    </source>
</evidence>
<dbReference type="PROSITE" id="PS51020">
    <property type="entry name" value="SPONDIN"/>
    <property type="match status" value="1"/>
</dbReference>
<evidence type="ECO:0000313" key="11">
    <source>
        <dbReference type="EMBL" id="GIX74090.1"/>
    </source>
</evidence>
<protein>
    <submittedName>
        <fullName evidence="11">Spondin-2</fullName>
    </submittedName>
</protein>
<dbReference type="InterPro" id="IPR009465">
    <property type="entry name" value="Spondin_N"/>
</dbReference>
<dbReference type="PROSITE" id="PS50092">
    <property type="entry name" value="TSP1"/>
    <property type="match status" value="1"/>
</dbReference>
<evidence type="ECO:0000259" key="10">
    <source>
        <dbReference type="PROSITE" id="PS51020"/>
    </source>
</evidence>
<feature type="domain" description="Spondin" evidence="10">
    <location>
        <begin position="17"/>
        <end position="204"/>
    </location>
</feature>
<dbReference type="GO" id="GO:0046872">
    <property type="term" value="F:metal ion binding"/>
    <property type="evidence" value="ECO:0007669"/>
    <property type="project" value="UniProtKB-KW"/>
</dbReference>
<dbReference type="InterPro" id="IPR000884">
    <property type="entry name" value="TSP1_rpt"/>
</dbReference>
<reference evidence="11 12" key="1">
    <citation type="submission" date="2021-06" db="EMBL/GenBank/DDBJ databases">
        <title>Caerostris extrusa draft genome.</title>
        <authorList>
            <person name="Kono N."/>
            <person name="Arakawa K."/>
        </authorList>
    </citation>
    <scope>NUCLEOTIDE SEQUENCE [LARGE SCALE GENOMIC DNA]</scope>
</reference>
<keyword evidence="2" id="KW-0964">Secreted</keyword>
<dbReference type="InterPro" id="IPR036383">
    <property type="entry name" value="TSP1_rpt_sf"/>
</dbReference>
<accession>A0AAV4MQH2</accession>
<evidence type="ECO:0000256" key="6">
    <source>
        <dbReference type="ARBA" id="ARBA00022889"/>
    </source>
</evidence>
<dbReference type="Pfam" id="PF19028">
    <property type="entry name" value="TSP1_spondin"/>
    <property type="match status" value="1"/>
</dbReference>
<proteinExistence type="predicted"/>
<keyword evidence="6" id="KW-0130">Cell adhesion</keyword>
<dbReference type="Gene3D" id="2.60.40.2130">
    <property type="entry name" value="F-spondin domain"/>
    <property type="match status" value="1"/>
</dbReference>
<dbReference type="InterPro" id="IPR051418">
    <property type="entry name" value="Spondin/Thrombospondin_T1"/>
</dbReference>
<keyword evidence="3" id="KW-0272">Extracellular matrix</keyword>
<dbReference type="NCBIfam" id="NF038123">
    <property type="entry name" value="NF038123_dom"/>
    <property type="match status" value="1"/>
</dbReference>
<comment type="caution">
    <text evidence="11">The sequence shown here is derived from an EMBL/GenBank/DDBJ whole genome shotgun (WGS) entry which is preliminary data.</text>
</comment>
<dbReference type="Pfam" id="PF06468">
    <property type="entry name" value="Spond_N"/>
    <property type="match status" value="1"/>
</dbReference>
<evidence type="ECO:0000256" key="1">
    <source>
        <dbReference type="ARBA" id="ARBA00004498"/>
    </source>
</evidence>
<dbReference type="FunFam" id="2.20.100.10:FF:000019">
    <property type="entry name" value="Thrombospondin type 1 domain containing 7A"/>
    <property type="match status" value="1"/>
</dbReference>
<dbReference type="PANTHER" id="PTHR11311">
    <property type="entry name" value="SPONDIN"/>
    <property type="match status" value="1"/>
</dbReference>
<feature type="chain" id="PRO_5043876085" evidence="9">
    <location>
        <begin position="20"/>
        <end position="383"/>
    </location>
</feature>
<evidence type="ECO:0000313" key="12">
    <source>
        <dbReference type="Proteomes" id="UP001054945"/>
    </source>
</evidence>
<keyword evidence="8" id="KW-0325">Glycoprotein</keyword>
<keyword evidence="4" id="KW-0479">Metal-binding</keyword>
<evidence type="ECO:0000256" key="9">
    <source>
        <dbReference type="SAM" id="SignalP"/>
    </source>
</evidence>
<dbReference type="Proteomes" id="UP001054945">
    <property type="component" value="Unassembled WGS sequence"/>
</dbReference>
<evidence type="ECO:0000256" key="7">
    <source>
        <dbReference type="ARBA" id="ARBA00023157"/>
    </source>
</evidence>
<keyword evidence="12" id="KW-1185">Reference proteome</keyword>
<dbReference type="GO" id="GO:0007155">
    <property type="term" value="P:cell adhesion"/>
    <property type="evidence" value="ECO:0007669"/>
    <property type="project" value="UniProtKB-KW"/>
</dbReference>
<name>A0AAV4MQH2_CAEEX</name>
<comment type="subcellular location">
    <subcellularLocation>
        <location evidence="1">Secreted</location>
        <location evidence="1">Extracellular space</location>
        <location evidence="1">Extracellular matrix</location>
    </subcellularLocation>
</comment>
<dbReference type="EMBL" id="BPLR01002470">
    <property type="protein sequence ID" value="GIX74090.1"/>
    <property type="molecule type" value="Genomic_DNA"/>
</dbReference>
<evidence type="ECO:0000256" key="2">
    <source>
        <dbReference type="ARBA" id="ARBA00022525"/>
    </source>
</evidence>
<dbReference type="InterPro" id="IPR044004">
    <property type="entry name" value="TSP1_spondin_dom"/>
</dbReference>
<gene>
    <name evidence="11" type="primary">Spon2</name>
    <name evidence="11" type="ORF">CEXT_577011</name>
</gene>
<dbReference type="SUPFAM" id="SSF82895">
    <property type="entry name" value="TSP-1 type 1 repeat"/>
    <property type="match status" value="1"/>
</dbReference>
<dbReference type="SMART" id="SM00209">
    <property type="entry name" value="TSP1"/>
    <property type="match status" value="1"/>
</dbReference>
<keyword evidence="7" id="KW-1015">Disulfide bond</keyword>
<feature type="signal peptide" evidence="9">
    <location>
        <begin position="1"/>
        <end position="19"/>
    </location>
</feature>
<dbReference type="InterPro" id="IPR038678">
    <property type="entry name" value="Spondin_N_sf"/>
</dbReference>
<dbReference type="Gene3D" id="2.20.100.10">
    <property type="entry name" value="Thrombospondin type-1 (TSP1) repeat"/>
    <property type="match status" value="1"/>
</dbReference>
<evidence type="ECO:0000256" key="8">
    <source>
        <dbReference type="ARBA" id="ARBA00023180"/>
    </source>
</evidence>
<evidence type="ECO:0000256" key="5">
    <source>
        <dbReference type="ARBA" id="ARBA00022729"/>
    </source>
</evidence>
<keyword evidence="5 9" id="KW-0732">Signal</keyword>
<dbReference type="AlphaFoldDB" id="A0AAV4MQH2"/>
<sequence length="383" mass="43681">MSSVLWLILVGSCVTLTFSRCPADVLVMYRMVLHTEWSEEKFPKQYPEWRPPAQWSVVVGRSHNSSGELWRLGKLASDSVKLFVETGKADMLIRESAVQKRGVLSEFFAPPVTQGVGTTETQFFADAAHSKVSVICRIIPSPDWFIGVDSFDLCRGNKWVDSITLDLDPIDGGTDNGYTFTSPKWATDPRSRISPIRSRYPKHPASSFFYPELEKLPRLASVAFYKVKEFFLTKQINMDMRGESLKLVTRIGNTTRATVISKPSNELTTYSTIQERKLQRDRKRTLYGSEISAFRSKTEATTKAKVRNSSKKHHYRSKSCRVSEWSDWGACSKVCGFGEQVRKRKVIHFASKSGQPCPPLEESRRCRNIETCRNKTSGFFRWQ</sequence>
<dbReference type="PANTHER" id="PTHR11311:SF15">
    <property type="entry name" value="SPONDIN-2"/>
    <property type="match status" value="1"/>
</dbReference>
<evidence type="ECO:0000256" key="4">
    <source>
        <dbReference type="ARBA" id="ARBA00022723"/>
    </source>
</evidence>